<dbReference type="Proteomes" id="UP000823775">
    <property type="component" value="Unassembled WGS sequence"/>
</dbReference>
<dbReference type="Gene3D" id="1.10.287.720">
    <property type="entry name" value="Pollen allergen ole e 6"/>
    <property type="match status" value="1"/>
</dbReference>
<evidence type="ECO:0000313" key="3">
    <source>
        <dbReference type="Proteomes" id="UP000823775"/>
    </source>
</evidence>
<keyword evidence="1" id="KW-0732">Signal</keyword>
<evidence type="ECO:0000313" key="2">
    <source>
        <dbReference type="EMBL" id="MCE3216450.1"/>
    </source>
</evidence>
<protein>
    <submittedName>
        <fullName evidence="2">Uncharacterized protein</fullName>
    </submittedName>
</protein>
<dbReference type="EMBL" id="JACEIK010013323">
    <property type="protein sequence ID" value="MCE3216450.1"/>
    <property type="molecule type" value="Genomic_DNA"/>
</dbReference>
<proteinExistence type="predicted"/>
<dbReference type="InterPro" id="IPR015333">
    <property type="entry name" value="Pollen_allergen_ole-e-6"/>
</dbReference>
<dbReference type="InterPro" id="IPR036466">
    <property type="entry name" value="Pollen_allergen_ole-e-6_sf"/>
</dbReference>
<accession>A0ABS8WWT8</accession>
<dbReference type="SUPFAM" id="SSF111388">
    <property type="entry name" value="Pollen allergen ole e 6"/>
    <property type="match status" value="1"/>
</dbReference>
<sequence>MESSKKLVALFLMCMIVLSSSSVHFSEAKGEQHVDKFKEAFQTAANEFGACYNECLKICKFLGLTHKSCEPMCKKECGTRLIKARKEKSKN</sequence>
<feature type="chain" id="PRO_5046584168" evidence="1">
    <location>
        <begin position="29"/>
        <end position="91"/>
    </location>
</feature>
<organism evidence="2 3">
    <name type="scientific">Datura stramonium</name>
    <name type="common">Jimsonweed</name>
    <name type="synonym">Common thornapple</name>
    <dbReference type="NCBI Taxonomy" id="4076"/>
    <lineage>
        <taxon>Eukaryota</taxon>
        <taxon>Viridiplantae</taxon>
        <taxon>Streptophyta</taxon>
        <taxon>Embryophyta</taxon>
        <taxon>Tracheophyta</taxon>
        <taxon>Spermatophyta</taxon>
        <taxon>Magnoliopsida</taxon>
        <taxon>eudicotyledons</taxon>
        <taxon>Gunneridae</taxon>
        <taxon>Pentapetalae</taxon>
        <taxon>asterids</taxon>
        <taxon>lamiids</taxon>
        <taxon>Solanales</taxon>
        <taxon>Solanaceae</taxon>
        <taxon>Solanoideae</taxon>
        <taxon>Datureae</taxon>
        <taxon>Datura</taxon>
    </lineage>
</organism>
<keyword evidence="3" id="KW-1185">Reference proteome</keyword>
<dbReference type="PANTHER" id="PTHR35632:SF1">
    <property type="entry name" value="MAJOR POLLEN ALLERGEN OLE E 6-LIKE"/>
    <property type="match status" value="1"/>
</dbReference>
<comment type="caution">
    <text evidence="2">The sequence shown here is derived from an EMBL/GenBank/DDBJ whole genome shotgun (WGS) entry which is preliminary data.</text>
</comment>
<gene>
    <name evidence="2" type="ORF">HAX54_006599</name>
</gene>
<feature type="signal peptide" evidence="1">
    <location>
        <begin position="1"/>
        <end position="28"/>
    </location>
</feature>
<reference evidence="2 3" key="1">
    <citation type="journal article" date="2021" name="BMC Genomics">
        <title>Datura genome reveals duplications of psychoactive alkaloid biosynthetic genes and high mutation rate following tissue culture.</title>
        <authorList>
            <person name="Rajewski A."/>
            <person name="Carter-House D."/>
            <person name="Stajich J."/>
            <person name="Litt A."/>
        </authorList>
    </citation>
    <scope>NUCLEOTIDE SEQUENCE [LARGE SCALE GENOMIC DNA]</scope>
    <source>
        <strain evidence="2">AR-01</strain>
    </source>
</reference>
<name>A0ABS8WWT8_DATST</name>
<evidence type="ECO:0000256" key="1">
    <source>
        <dbReference type="SAM" id="SignalP"/>
    </source>
</evidence>
<dbReference type="PANTHER" id="PTHR35632">
    <property type="entry name" value="MAJOR POLLEN ALLERGEN OLE E 6-LIKE"/>
    <property type="match status" value="1"/>
</dbReference>